<dbReference type="EMBL" id="CP001649">
    <property type="protein sequence ID" value="ACS79446.1"/>
    <property type="molecule type" value="Genomic_DNA"/>
</dbReference>
<dbReference type="KEGG" id="dsa:Desal_1384"/>
<evidence type="ECO:0000313" key="2">
    <source>
        <dbReference type="Proteomes" id="UP000002601"/>
    </source>
</evidence>
<name>C6BRK6_MARSD</name>
<dbReference type="OrthoDB" id="9779322at2"/>
<accession>C6BRK6</accession>
<dbReference type="eggNOG" id="COG2043">
    <property type="taxonomic scope" value="Bacteria"/>
</dbReference>
<dbReference type="Proteomes" id="UP000002601">
    <property type="component" value="Chromosome"/>
</dbReference>
<dbReference type="InterPro" id="IPR003748">
    <property type="entry name" value="DUF169"/>
</dbReference>
<gene>
    <name evidence="1" type="ordered locus">Desal_1384</name>
</gene>
<dbReference type="Pfam" id="PF02596">
    <property type="entry name" value="DUF169"/>
    <property type="match status" value="1"/>
</dbReference>
<dbReference type="STRING" id="526222.Desal_1384"/>
<sequence length="269" mass="29934">MKSIIEAHLKPKLHPVALLRSDVRPDENLQPKMGKYVCIMTMFAQVSAHGKTAVFDRNTYGCPGASAGLGFGSVYPSAMGGLDTFEAFFSKGIYSAKNPEAYQQMIDNAPKHMVNKLTVGEKFHATPEKAHRWMTEELPLYNFKEKYRILKPLSQVSEEETPESIIFVVNPLQLSALITLAGSIHDGLMDIMAPQGAACQMIGAYVFQQAESPQPRPVLGLTDLAARKHVRKTLPQDTLTLSMPWKLYLQYENAAEDGIFSSPLWEDML</sequence>
<evidence type="ECO:0008006" key="3">
    <source>
        <dbReference type="Google" id="ProtNLM"/>
    </source>
</evidence>
<organism evidence="1 2">
    <name type="scientific">Maridesulfovibrio salexigens (strain ATCC 14822 / DSM 2638 / NCIMB 8403 / VKM B-1763)</name>
    <name type="common">Desulfovibrio salexigens</name>
    <dbReference type="NCBI Taxonomy" id="526222"/>
    <lineage>
        <taxon>Bacteria</taxon>
        <taxon>Pseudomonadati</taxon>
        <taxon>Thermodesulfobacteriota</taxon>
        <taxon>Desulfovibrionia</taxon>
        <taxon>Desulfovibrionales</taxon>
        <taxon>Desulfovibrionaceae</taxon>
        <taxon>Maridesulfovibrio</taxon>
    </lineage>
</organism>
<proteinExistence type="predicted"/>
<dbReference type="HOGENOM" id="CLU_086296_0_0_7"/>
<evidence type="ECO:0000313" key="1">
    <source>
        <dbReference type="EMBL" id="ACS79446.1"/>
    </source>
</evidence>
<keyword evidence="2" id="KW-1185">Reference proteome</keyword>
<dbReference type="AlphaFoldDB" id="C6BRK6"/>
<dbReference type="RefSeq" id="WP_015851264.1">
    <property type="nucleotide sequence ID" value="NC_012881.1"/>
</dbReference>
<protein>
    <recommendedName>
        <fullName evidence="3">DUF169 domain-containing protein</fullName>
    </recommendedName>
</protein>
<reference evidence="1 2" key="1">
    <citation type="submission" date="2009-06" db="EMBL/GenBank/DDBJ databases">
        <title>Complete sequence of Desulfovibrio salexigens DSM 2638.</title>
        <authorList>
            <consortium name="US DOE Joint Genome Institute"/>
            <person name="Lucas S."/>
            <person name="Copeland A."/>
            <person name="Lapidus A."/>
            <person name="Glavina del Rio T."/>
            <person name="Tice H."/>
            <person name="Bruce D."/>
            <person name="Goodwin L."/>
            <person name="Pitluck S."/>
            <person name="Munk A.C."/>
            <person name="Brettin T."/>
            <person name="Detter J.C."/>
            <person name="Han C."/>
            <person name="Tapia R."/>
            <person name="Larimer F."/>
            <person name="Land M."/>
            <person name="Hauser L."/>
            <person name="Kyrpides N."/>
            <person name="Anderson I."/>
            <person name="Wall J.D."/>
            <person name="Arkin A.P."/>
            <person name="Dehal P."/>
            <person name="Chivian D."/>
            <person name="Giles B."/>
            <person name="Hazen T.C."/>
        </authorList>
    </citation>
    <scope>NUCLEOTIDE SEQUENCE [LARGE SCALE GENOMIC DNA]</scope>
    <source>
        <strain evidence="2">ATCC 14822 / DSM 2638 / NCIMB 8403 / VKM B-1763</strain>
    </source>
</reference>